<sequence>MNRPRRRRPESQISEEPDDIVYFQGGRYRPLKGHDCDRIIDSAFAILQTVGIADAPEWLSQLLIAHGAHQRENGRLTFSPSYIEKVLQRGSTKVSLPGFDENLGLEIGHGYVHIGTGGAAVQTLDAINGEYRQSRLSDLFDMMRVLDRCGHVHYGVRPMVACDMATPLDLDINTAYACLSATTKPIGMSFENASHVPKVIGLFDLALGGAERFRRHPFCFAVIVHAVSPLRFAREGVDIMRAAIDAGMPLQICNAGQAGATSPASLAGALAQGLAESLAGAVVVDAIKPGHPCIYAFLPFISDLRTGAMTGGSGESAVANAAAAQLLRRLEMPATVSAGMTDSKVEDVQAGYEKGYSIALAAQAGADMINLSVGMLGSIMVASTESLLIDNDMCGAILRTVRGIEIRDDFFDIESIERVVCGDGHYLGEPQTLQLMKTEYVYPNLGDRKSVADWLDTGSESIWHRAQKRVQNILAENESTHLNPQRDRKIRQSFNIKLPGDNN</sequence>
<evidence type="ECO:0008006" key="5">
    <source>
        <dbReference type="Google" id="ProtNLM"/>
    </source>
</evidence>
<organism evidence="4">
    <name type="scientific">marine metagenome</name>
    <dbReference type="NCBI Taxonomy" id="408172"/>
    <lineage>
        <taxon>unclassified sequences</taxon>
        <taxon>metagenomes</taxon>
        <taxon>ecological metagenomes</taxon>
    </lineage>
</organism>
<name>A0A381WIR9_9ZZZZ</name>
<proteinExistence type="inferred from homology"/>
<keyword evidence="3" id="KW-0808">Transferase</keyword>
<dbReference type="Pfam" id="PF06253">
    <property type="entry name" value="MTTB"/>
    <property type="match status" value="1"/>
</dbReference>
<evidence type="ECO:0000256" key="3">
    <source>
        <dbReference type="ARBA" id="ARBA00022679"/>
    </source>
</evidence>
<reference evidence="4" key="1">
    <citation type="submission" date="2018-05" db="EMBL/GenBank/DDBJ databases">
        <authorList>
            <person name="Lanie J.A."/>
            <person name="Ng W.-L."/>
            <person name="Kazmierczak K.M."/>
            <person name="Andrzejewski T.M."/>
            <person name="Davidsen T.M."/>
            <person name="Wayne K.J."/>
            <person name="Tettelin H."/>
            <person name="Glass J.I."/>
            <person name="Rusch D."/>
            <person name="Podicherti R."/>
            <person name="Tsui H.-C.T."/>
            <person name="Winkler M.E."/>
        </authorList>
    </citation>
    <scope>NUCLEOTIDE SEQUENCE</scope>
</reference>
<dbReference type="Gene3D" id="3.20.20.480">
    <property type="entry name" value="Trimethylamine methyltransferase-like"/>
    <property type="match status" value="1"/>
</dbReference>
<dbReference type="GO" id="GO:0032259">
    <property type="term" value="P:methylation"/>
    <property type="evidence" value="ECO:0007669"/>
    <property type="project" value="UniProtKB-KW"/>
</dbReference>
<comment type="similarity">
    <text evidence="1">Belongs to the trimethylamine methyltransferase family.</text>
</comment>
<dbReference type="EMBL" id="UINC01011939">
    <property type="protein sequence ID" value="SVA52396.1"/>
    <property type="molecule type" value="Genomic_DNA"/>
</dbReference>
<dbReference type="GO" id="GO:0015948">
    <property type="term" value="P:methanogenesis"/>
    <property type="evidence" value="ECO:0007669"/>
    <property type="project" value="InterPro"/>
</dbReference>
<keyword evidence="2" id="KW-0489">Methyltransferase</keyword>
<dbReference type="GO" id="GO:0008168">
    <property type="term" value="F:methyltransferase activity"/>
    <property type="evidence" value="ECO:0007669"/>
    <property type="project" value="UniProtKB-KW"/>
</dbReference>
<dbReference type="InterPro" id="IPR010426">
    <property type="entry name" value="MTTB_MeTrfase"/>
</dbReference>
<accession>A0A381WIR9</accession>
<evidence type="ECO:0000256" key="1">
    <source>
        <dbReference type="ARBA" id="ARBA00007137"/>
    </source>
</evidence>
<protein>
    <recommendedName>
        <fullName evidence="5">Methyltransferase</fullName>
    </recommendedName>
</protein>
<evidence type="ECO:0000313" key="4">
    <source>
        <dbReference type="EMBL" id="SVA52396.1"/>
    </source>
</evidence>
<evidence type="ECO:0000256" key="2">
    <source>
        <dbReference type="ARBA" id="ARBA00022603"/>
    </source>
</evidence>
<gene>
    <name evidence="4" type="ORF">METZ01_LOCUS105250</name>
</gene>
<dbReference type="AlphaFoldDB" id="A0A381WIR9"/>
<dbReference type="InterPro" id="IPR038601">
    <property type="entry name" value="MttB-like_sf"/>
</dbReference>